<dbReference type="SUPFAM" id="SSF53098">
    <property type="entry name" value="Ribonuclease H-like"/>
    <property type="match status" value="1"/>
</dbReference>
<dbReference type="OrthoDB" id="124913at2759"/>
<proteinExistence type="predicted"/>
<dbReference type="GO" id="GO:0046983">
    <property type="term" value="F:protein dimerization activity"/>
    <property type="evidence" value="ECO:0007669"/>
    <property type="project" value="InterPro"/>
</dbReference>
<gene>
    <name evidence="2" type="ORF">PPTG_24071</name>
</gene>
<protein>
    <recommendedName>
        <fullName evidence="1">HAT C-terminal dimerisation domain-containing protein</fullName>
    </recommendedName>
</protein>
<dbReference type="VEuPathDB" id="FungiDB:PPTG_24071"/>
<reference evidence="2 3" key="2">
    <citation type="submission" date="2013-11" db="EMBL/GenBank/DDBJ databases">
        <title>The Genome Sequence of Phytophthora parasitica INRA-310.</title>
        <authorList>
            <consortium name="The Broad Institute Genomics Platform"/>
            <person name="Russ C."/>
            <person name="Tyler B."/>
            <person name="Panabieres F."/>
            <person name="Shan W."/>
            <person name="Tripathy S."/>
            <person name="Grunwald N."/>
            <person name="Machado M."/>
            <person name="Johnson C.S."/>
            <person name="Arredondo F."/>
            <person name="Hong C."/>
            <person name="Coffey M."/>
            <person name="Young S.K."/>
            <person name="Zeng Q."/>
            <person name="Gargeya S."/>
            <person name="Fitzgerald M."/>
            <person name="Abouelleil A."/>
            <person name="Alvarado L."/>
            <person name="Chapman S.B."/>
            <person name="Gainer-Dewar J."/>
            <person name="Goldberg J."/>
            <person name="Griggs A."/>
            <person name="Gujja S."/>
            <person name="Hansen M."/>
            <person name="Howarth C."/>
            <person name="Imamovic A."/>
            <person name="Ireland A."/>
            <person name="Larimer J."/>
            <person name="McCowan C."/>
            <person name="Murphy C."/>
            <person name="Pearson M."/>
            <person name="Poon T.W."/>
            <person name="Priest M."/>
            <person name="Roberts A."/>
            <person name="Saif S."/>
            <person name="Shea T."/>
            <person name="Sykes S."/>
            <person name="Wortman J."/>
            <person name="Nusbaum C."/>
            <person name="Birren B."/>
        </authorList>
    </citation>
    <scope>NUCLEOTIDE SEQUENCE [LARGE SCALE GENOMIC DNA]</scope>
    <source>
        <strain evidence="2 3">INRA-310</strain>
    </source>
</reference>
<dbReference type="Proteomes" id="UP000018817">
    <property type="component" value="Unassembled WGS sequence"/>
</dbReference>
<dbReference type="InterPro" id="IPR012337">
    <property type="entry name" value="RNaseH-like_sf"/>
</dbReference>
<dbReference type="EMBL" id="KI669626">
    <property type="protein sequence ID" value="ETN01474.1"/>
    <property type="molecule type" value="Genomic_DNA"/>
</dbReference>
<name>W2PMJ7_PHYN3</name>
<dbReference type="RefSeq" id="XP_008913267.1">
    <property type="nucleotide sequence ID" value="XM_008915019.1"/>
</dbReference>
<dbReference type="InterPro" id="IPR008906">
    <property type="entry name" value="HATC_C_dom"/>
</dbReference>
<sequence length="193" mass="22182">MQLQLLFPKEDVNDVKALLLDPRIKSKAASIVNDAAILAQAQQELQLEHEVIYKKMFAQNLDDEEYKESACEPAQQTPTFFRVQFSAVNSLLEIDGPSMDNETRPFRKDLGMEARNSWNYWTGLNVNWQNVSTDGGKYNALRLYREIDILAWFREHGKCQFPAVAILARIYLAKPLSTAIQERFFSLSSYVVN</sequence>
<dbReference type="AlphaFoldDB" id="W2PMJ7"/>
<feature type="domain" description="HAT C-terminal dimerisation" evidence="1">
    <location>
        <begin position="145"/>
        <end position="188"/>
    </location>
</feature>
<dbReference type="STRING" id="761204.W2PMJ7"/>
<organism evidence="2 3">
    <name type="scientific">Phytophthora nicotianae (strain INRA-310)</name>
    <name type="common">Phytophthora parasitica</name>
    <dbReference type="NCBI Taxonomy" id="761204"/>
    <lineage>
        <taxon>Eukaryota</taxon>
        <taxon>Sar</taxon>
        <taxon>Stramenopiles</taxon>
        <taxon>Oomycota</taxon>
        <taxon>Peronosporomycetes</taxon>
        <taxon>Peronosporales</taxon>
        <taxon>Peronosporaceae</taxon>
        <taxon>Phytophthora</taxon>
    </lineage>
</organism>
<accession>W2PMJ7</accession>
<feature type="non-terminal residue" evidence="2">
    <location>
        <position position="193"/>
    </location>
</feature>
<dbReference type="GeneID" id="20192670"/>
<evidence type="ECO:0000259" key="1">
    <source>
        <dbReference type="Pfam" id="PF05699"/>
    </source>
</evidence>
<dbReference type="Pfam" id="PF05699">
    <property type="entry name" value="Dimer_Tnp_hAT"/>
    <property type="match status" value="1"/>
</dbReference>
<reference evidence="3" key="1">
    <citation type="submission" date="2011-12" db="EMBL/GenBank/DDBJ databases">
        <authorList>
            <consortium name="The Broad Institute Genome Sequencing Platform"/>
            <person name="Russ C."/>
            <person name="Tyler B."/>
            <person name="Panabieres F."/>
            <person name="Shan W."/>
            <person name="Tripathy S."/>
            <person name="Grunwald N."/>
            <person name="Machado M."/>
            <person name="Young S.K."/>
            <person name="Zeng Q."/>
            <person name="Gargeya S."/>
            <person name="Fitzgerald M."/>
            <person name="Haas B."/>
            <person name="Abouelleil A."/>
            <person name="Alvarado L."/>
            <person name="Arachchi H.M."/>
            <person name="Berlin A."/>
            <person name="Chapman S.B."/>
            <person name="Gearin G."/>
            <person name="Goldberg J."/>
            <person name="Griggs A."/>
            <person name="Gujja S."/>
            <person name="Hansen M."/>
            <person name="Heiman D."/>
            <person name="Howarth C."/>
            <person name="Larimer J."/>
            <person name="Lui A."/>
            <person name="MacDonald P.J.P."/>
            <person name="McCowen C."/>
            <person name="Montmayeur A."/>
            <person name="Murphy C."/>
            <person name="Neiman D."/>
            <person name="Pearson M."/>
            <person name="Priest M."/>
            <person name="Roberts A."/>
            <person name="Saif S."/>
            <person name="Shea T."/>
            <person name="Sisk P."/>
            <person name="Stolte C."/>
            <person name="Sykes S."/>
            <person name="Wortman J."/>
            <person name="Nusbaum C."/>
            <person name="Birren B."/>
        </authorList>
    </citation>
    <scope>NUCLEOTIDE SEQUENCE [LARGE SCALE GENOMIC DNA]</scope>
    <source>
        <strain evidence="3">INRA-310</strain>
    </source>
</reference>
<evidence type="ECO:0000313" key="2">
    <source>
        <dbReference type="EMBL" id="ETN01474.1"/>
    </source>
</evidence>
<evidence type="ECO:0000313" key="3">
    <source>
        <dbReference type="Proteomes" id="UP000018817"/>
    </source>
</evidence>